<dbReference type="KEGG" id="nfn:NFRAN_1737"/>
<accession>A0A484ICX1</accession>
<evidence type="ECO:0000259" key="2">
    <source>
        <dbReference type="PROSITE" id="PS51898"/>
    </source>
</evidence>
<name>A0A484ICX1_9ARCH</name>
<evidence type="ECO:0000256" key="1">
    <source>
        <dbReference type="ARBA" id="ARBA00023172"/>
    </source>
</evidence>
<dbReference type="AlphaFoldDB" id="A0A484ICX1"/>
<dbReference type="Pfam" id="PF00589">
    <property type="entry name" value="Phage_integrase"/>
    <property type="match status" value="1"/>
</dbReference>
<dbReference type="PANTHER" id="PTHR30349">
    <property type="entry name" value="PHAGE INTEGRASE-RELATED"/>
    <property type="match status" value="1"/>
</dbReference>
<dbReference type="PROSITE" id="PS51898">
    <property type="entry name" value="TYR_RECOMBINASE"/>
    <property type="match status" value="1"/>
</dbReference>
<keyword evidence="4" id="KW-1185">Reference proteome</keyword>
<dbReference type="Proteomes" id="UP000294299">
    <property type="component" value="Chromosome NFRAN"/>
</dbReference>
<organism evidence="3 4">
    <name type="scientific">Candidatus Nitrosocosmicus franklandianus</name>
    <dbReference type="NCBI Taxonomy" id="1798806"/>
    <lineage>
        <taxon>Archaea</taxon>
        <taxon>Nitrososphaerota</taxon>
        <taxon>Nitrososphaeria</taxon>
        <taxon>Nitrososphaerales</taxon>
        <taxon>Nitrososphaeraceae</taxon>
        <taxon>Candidatus Nitrosocosmicus</taxon>
    </lineage>
</organism>
<dbReference type="InterPro" id="IPR050090">
    <property type="entry name" value="Tyrosine_recombinase_XerCD"/>
</dbReference>
<sequence length="491" mass="57506">MWVPPISLYIKRANFYWLNLYSNISQLSEGSRELSADIERKIDSITKTLSRPYFNKILKDLLKRNPINAKIIVDYIIAEQTEINIKDSTKEGKIKTLVWLSNYHNDNKSFTELTKQDILEYLNSLRKSSDKDPSNKWIGTYNGRQIILLKFFKWLYNSDEDHRKRPTPVCMQGIRKLPRKEKTSYKPSDIWEAREHAIFLKYCPSKRDRCYHALARDMSARPQEILNLRFKDIKFNLTNKGIQYAEVRITQGKTGPRTVPLIDSIPYLKEWMEEHPNGKNPDSFVFISQGNNYGSKLTLEGLSSHYDYYKKKYFKKLLDDNIIPDYDKAIIRNMLLKPWNLYVYRHSALTEKSLILPDSALKDHAGWSMGSKMTQVYVHLSNQSSKVLLQKNGIINSDQDDDLFNCLKPKQCSNCNESNRQDSKICMKCKMILSYDLYSEVRNEDKQKIDILEKDMKALKEGVNSLFILIQQNPLLVNIKPEVLENIKIIK</sequence>
<dbReference type="GO" id="GO:0015074">
    <property type="term" value="P:DNA integration"/>
    <property type="evidence" value="ECO:0007669"/>
    <property type="project" value="InterPro"/>
</dbReference>
<feature type="domain" description="Tyr recombinase" evidence="2">
    <location>
        <begin position="186"/>
        <end position="390"/>
    </location>
</feature>
<dbReference type="InterPro" id="IPR013762">
    <property type="entry name" value="Integrase-like_cat_sf"/>
</dbReference>
<reference evidence="3 4" key="1">
    <citation type="submission" date="2019-02" db="EMBL/GenBank/DDBJ databases">
        <authorList>
            <person name="Lehtovirta-Morley E L."/>
        </authorList>
    </citation>
    <scope>NUCLEOTIDE SEQUENCE [LARGE SCALE GENOMIC DNA]</scope>
    <source>
        <strain evidence="3">NFRAN1</strain>
    </source>
</reference>
<keyword evidence="1" id="KW-0233">DNA recombination</keyword>
<gene>
    <name evidence="3" type="ORF">NFRAN_1737</name>
</gene>
<dbReference type="SUPFAM" id="SSF56349">
    <property type="entry name" value="DNA breaking-rejoining enzymes"/>
    <property type="match status" value="1"/>
</dbReference>
<proteinExistence type="predicted"/>
<dbReference type="GO" id="GO:0006310">
    <property type="term" value="P:DNA recombination"/>
    <property type="evidence" value="ECO:0007669"/>
    <property type="project" value="UniProtKB-KW"/>
</dbReference>
<dbReference type="EMBL" id="LR216287">
    <property type="protein sequence ID" value="VFJ14059.1"/>
    <property type="molecule type" value="Genomic_DNA"/>
</dbReference>
<protein>
    <submittedName>
        <fullName evidence="3">Integrase family protein</fullName>
    </submittedName>
</protein>
<dbReference type="InterPro" id="IPR011010">
    <property type="entry name" value="DNA_brk_join_enz"/>
</dbReference>
<dbReference type="PANTHER" id="PTHR30349:SF87">
    <property type="entry name" value="TRANSPOSASE A"/>
    <property type="match status" value="1"/>
</dbReference>
<dbReference type="InterPro" id="IPR002104">
    <property type="entry name" value="Integrase_catalytic"/>
</dbReference>
<dbReference type="Gene3D" id="1.10.443.10">
    <property type="entry name" value="Intergrase catalytic core"/>
    <property type="match status" value="1"/>
</dbReference>
<dbReference type="GO" id="GO:0003677">
    <property type="term" value="F:DNA binding"/>
    <property type="evidence" value="ECO:0007669"/>
    <property type="project" value="InterPro"/>
</dbReference>
<evidence type="ECO:0000313" key="3">
    <source>
        <dbReference type="EMBL" id="VFJ14059.1"/>
    </source>
</evidence>
<evidence type="ECO:0000313" key="4">
    <source>
        <dbReference type="Proteomes" id="UP000294299"/>
    </source>
</evidence>